<proteinExistence type="predicted"/>
<accession>A0A8H7ADZ8</accession>
<protein>
    <submittedName>
        <fullName evidence="1">Uncharacterized protein</fullName>
    </submittedName>
</protein>
<dbReference type="AlphaFoldDB" id="A0A8H7ADZ8"/>
<gene>
    <name evidence="1" type="ORF">GJ744_010677</name>
</gene>
<reference evidence="1" key="1">
    <citation type="submission" date="2020-02" db="EMBL/GenBank/DDBJ databases">
        <authorList>
            <person name="Palmer J.M."/>
        </authorList>
    </citation>
    <scope>NUCLEOTIDE SEQUENCE</scope>
    <source>
        <strain evidence="1">EPUS1.4</strain>
        <tissue evidence="1">Thallus</tissue>
    </source>
</reference>
<organism evidence="1 2">
    <name type="scientific">Endocarpon pusillum</name>
    <dbReference type="NCBI Taxonomy" id="364733"/>
    <lineage>
        <taxon>Eukaryota</taxon>
        <taxon>Fungi</taxon>
        <taxon>Dikarya</taxon>
        <taxon>Ascomycota</taxon>
        <taxon>Pezizomycotina</taxon>
        <taxon>Eurotiomycetes</taxon>
        <taxon>Chaetothyriomycetidae</taxon>
        <taxon>Verrucariales</taxon>
        <taxon>Verrucariaceae</taxon>
        <taxon>Endocarpon</taxon>
    </lineage>
</organism>
<sequence length="95" mass="10586">MNYAEALGVTSEVCFCSVGIHSQTWHKAQSSKLLVESTSWTSDTLARTSQSASCRCHIPAWGGTDAPWRSQIYDSYSRIIVEISVSIERFEPQTI</sequence>
<evidence type="ECO:0000313" key="2">
    <source>
        <dbReference type="Proteomes" id="UP000606974"/>
    </source>
</evidence>
<dbReference type="EMBL" id="JAACFV010000070">
    <property type="protein sequence ID" value="KAF7507360.1"/>
    <property type="molecule type" value="Genomic_DNA"/>
</dbReference>
<keyword evidence="2" id="KW-1185">Reference proteome</keyword>
<evidence type="ECO:0000313" key="1">
    <source>
        <dbReference type="EMBL" id="KAF7507360.1"/>
    </source>
</evidence>
<name>A0A8H7ADZ8_9EURO</name>
<dbReference type="Proteomes" id="UP000606974">
    <property type="component" value="Unassembled WGS sequence"/>
</dbReference>
<comment type="caution">
    <text evidence="1">The sequence shown here is derived from an EMBL/GenBank/DDBJ whole genome shotgun (WGS) entry which is preliminary data.</text>
</comment>